<evidence type="ECO:0000313" key="3">
    <source>
        <dbReference type="Proteomes" id="UP000466683"/>
    </source>
</evidence>
<reference evidence="2 3" key="1">
    <citation type="journal article" date="2019" name="Emerg. Microbes Infect.">
        <title>Comprehensive subspecies identification of 175 nontuberculous mycobacteria species based on 7547 genomic profiles.</title>
        <authorList>
            <person name="Matsumoto Y."/>
            <person name="Kinjo T."/>
            <person name="Motooka D."/>
            <person name="Nabeya D."/>
            <person name="Jung N."/>
            <person name="Uechi K."/>
            <person name="Horii T."/>
            <person name="Iida T."/>
            <person name="Fujita J."/>
            <person name="Nakamura S."/>
        </authorList>
    </citation>
    <scope>NUCLEOTIDE SEQUENCE [LARGE SCALE GENOMIC DNA]</scope>
    <source>
        <strain evidence="2 3">JCM 15653</strain>
    </source>
</reference>
<dbReference type="EMBL" id="AP022579">
    <property type="protein sequence ID" value="BBX94319.1"/>
    <property type="molecule type" value="Genomic_DNA"/>
</dbReference>
<accession>A0ABN5ZN19</accession>
<evidence type="ECO:0000313" key="2">
    <source>
        <dbReference type="EMBL" id="BBX94319.1"/>
    </source>
</evidence>
<organism evidence="2 3">
    <name type="scientific">Mycolicibacterium boenickei</name>
    <dbReference type="NCBI Taxonomy" id="146017"/>
    <lineage>
        <taxon>Bacteria</taxon>
        <taxon>Bacillati</taxon>
        <taxon>Actinomycetota</taxon>
        <taxon>Actinomycetes</taxon>
        <taxon>Mycobacteriales</taxon>
        <taxon>Mycobacteriaceae</taxon>
        <taxon>Mycolicibacterium</taxon>
    </lineage>
</organism>
<sequence length="247" mass="28232">MMRTAVAADEPSVTNPTVAVRTDDGQAHECSVRNASDQLLRGAQPWRTFRWYFGQRHYSGNYWTATAQQPLIYESLLEKANLLLADFDRDITHIVSQPFLMRAEVNGKVRRHVPDFLFFRRDSVSVVNVKPSTQLDNPKVVDTFAWVRRVVEDRGWSFEIASEPDRIRLANVRFLRGFCKPTGISTEILHDLRTRALIGRTLAESVALIDAPAPCVRAALFHMLWHHELSVDLTRMLSSDTVLEVMK</sequence>
<gene>
    <name evidence="2" type="ORF">MBOE_59680</name>
</gene>
<evidence type="ECO:0000259" key="1">
    <source>
        <dbReference type="Pfam" id="PF08722"/>
    </source>
</evidence>
<dbReference type="Proteomes" id="UP000466683">
    <property type="component" value="Chromosome"/>
</dbReference>
<dbReference type="RefSeq" id="WP_234815565.1">
    <property type="nucleotide sequence ID" value="NZ_AP022579.1"/>
</dbReference>
<protein>
    <recommendedName>
        <fullName evidence="1">TnsA endonuclease N-terminal domain-containing protein</fullName>
    </recommendedName>
</protein>
<dbReference type="Pfam" id="PF08722">
    <property type="entry name" value="Tn7_TnsA-like_N"/>
    <property type="match status" value="1"/>
</dbReference>
<keyword evidence="3" id="KW-1185">Reference proteome</keyword>
<dbReference type="NCBIfam" id="NF033179">
    <property type="entry name" value="TnsA_like_Actin"/>
    <property type="match status" value="1"/>
</dbReference>
<dbReference type="InterPro" id="IPR014833">
    <property type="entry name" value="TnsA_N"/>
</dbReference>
<proteinExistence type="predicted"/>
<name>A0ABN5ZN19_9MYCO</name>
<feature type="domain" description="TnsA endonuclease N-terminal" evidence="1">
    <location>
        <begin position="88"/>
        <end position="163"/>
    </location>
</feature>
<dbReference type="InterPro" id="IPR048000">
    <property type="entry name" value="TnsA-like"/>
</dbReference>